<evidence type="ECO:0000313" key="1">
    <source>
        <dbReference type="EMBL" id="BDD11139.1"/>
    </source>
</evidence>
<accession>A0AAU9CXC3</accession>
<reference evidence="1 2" key="1">
    <citation type="submission" date="2021-12" db="EMBL/GenBank/DDBJ databases">
        <title>Genome sequencing of bacteria with rrn-lacking chromosome and rrn-plasmid.</title>
        <authorList>
            <person name="Anda M."/>
            <person name="Iwasaki W."/>
        </authorList>
    </citation>
    <scope>NUCLEOTIDE SEQUENCE [LARGE SCALE GENOMIC DNA]</scope>
    <source>
        <strain evidence="1 2">DSM 100852</strain>
    </source>
</reference>
<dbReference type="KEGG" id="fax:FUAX_35710"/>
<proteinExistence type="predicted"/>
<gene>
    <name evidence="1" type="ORF">FUAX_35710</name>
</gene>
<keyword evidence="2" id="KW-1185">Reference proteome</keyword>
<name>A0AAU9CXC3_9BACT</name>
<dbReference type="Proteomes" id="UP001348817">
    <property type="component" value="Chromosome"/>
</dbReference>
<dbReference type="AlphaFoldDB" id="A0AAU9CXC3"/>
<organism evidence="1 2">
    <name type="scientific">Fulvitalea axinellae</name>
    <dbReference type="NCBI Taxonomy" id="1182444"/>
    <lineage>
        <taxon>Bacteria</taxon>
        <taxon>Pseudomonadati</taxon>
        <taxon>Bacteroidota</taxon>
        <taxon>Cytophagia</taxon>
        <taxon>Cytophagales</taxon>
        <taxon>Persicobacteraceae</taxon>
        <taxon>Fulvitalea</taxon>
    </lineage>
</organism>
<sequence length="1190" mass="136560">MSMSGVRFERLMEKAERSLRTSEVAFISNENQSDFLDVGSIHTSGRISNILKTKQWKYDDQLSDEVFEADQALRSKYVLERVRSGHLDTYFGYPFIEGKLPDGTLLKTPLYLFEVDPISETEALGWNLYSGEGKLNPTIALLMPGVFLDIFNKEESPFRQIFEKPLIELDSRKSLGFAVRQAAGDYRIRPQAVVARFSFAEAGYVSDLRKIGLPMAETGAENKNGNAGRFRDFSPYAPDASGDKILTALTRGASVKVSGRNEADWEGLVAKTITDKLNRGMRVAFVSLDRMMRDSLTKRLSDLFPRRFIADLSAENLRKNETQRSMAESVEGLALYRRKSPDDLRDMRKEAEALSGKLNRIADILEGIRTAFNSSDDCGMPVQKLYLSSLPVNFPLDLRYIYRSFPLSGLADTKSRLGGHLALHCSLRQNAAPWLERNPNLELNETNIRQLYGILKEIPKIIEALPTATRNRITSLDDIDTCLRLLGKENYVREMLAYLANPATYSSFCFLRKSEPPKDAGKWLEEMEHRVMACYAEPGIELSLKTTELGAFVENIQVGLEAKWDPLQWLRWKQENRVRQSVLEMVDKNGLAFADGTDLMADMLDNRLNLEHNVSQIRSKPWFADIPGAVPETEMRQWFKARKNALRVNAIFRQLPEINASVDPLKMTYREFAKEIEDTLEGIRPLQKKREIWRQYLSEYQINRMLTDSAFRNELISGFEQHADTVLELDKSRSALDDAERKAVELLLESGQHDTETYLDIFDRNLRLAWIRHLERKYPKLKLLSSPELGDMLGEFSELYRQRKKLVKRMLPLGLDLRACRSVNFQNLNSSVAYSSLSKDIEERKTPLDKLVERHEEEVFQLLPCWVSSPEHLVSIAPPKKAVFDFLVIDKPEQLPETMLWSLRFRTKQILVLDRDRGLKELPTFFPKLSDYVLGNRKNSNNRNRKRLDFGTIPLRERMSESRGRIRLGRSSCPEDDLRRCLIDLLSKSVVVSVFLSEKAMDKAAKILGGLGGWKKDKLCIRQLGEKPLSKSKVLVLLDEDLNDSVQSNLLDDFSNYEVTVFAPHHLDIDFLSLKKETARENTGEEGLADRIHKEFGALENKIHLARDFGRDELCLKKNGKWLGIIQTDDSLFGDDDSHILESLFFRPAQIRKKRWAFRFVSSREYWLDPESIKERIALFAHTTESLLSN</sequence>
<dbReference type="EMBL" id="AP025314">
    <property type="protein sequence ID" value="BDD11139.1"/>
    <property type="molecule type" value="Genomic_DNA"/>
</dbReference>
<protein>
    <submittedName>
        <fullName evidence="1">Uncharacterized protein</fullName>
    </submittedName>
</protein>
<evidence type="ECO:0000313" key="2">
    <source>
        <dbReference type="Proteomes" id="UP001348817"/>
    </source>
</evidence>